<evidence type="ECO:0000256" key="1">
    <source>
        <dbReference type="ARBA" id="ARBA00023295"/>
    </source>
</evidence>
<dbReference type="STRING" id="137265.SAMN05421684_0331"/>
<dbReference type="SUPFAM" id="SSF49785">
    <property type="entry name" value="Galactose-binding domain-like"/>
    <property type="match status" value="2"/>
</dbReference>
<dbReference type="AlphaFoldDB" id="A0A1H3KTP2"/>
<accession>A0A1H3KTP2</accession>
<organism evidence="7 8">
    <name type="scientific">Asanoa ishikariensis</name>
    <dbReference type="NCBI Taxonomy" id="137265"/>
    <lineage>
        <taxon>Bacteria</taxon>
        <taxon>Bacillati</taxon>
        <taxon>Actinomycetota</taxon>
        <taxon>Actinomycetes</taxon>
        <taxon>Micromonosporales</taxon>
        <taxon>Micromonosporaceae</taxon>
        <taxon>Asanoa</taxon>
    </lineage>
</organism>
<dbReference type="PANTHER" id="PTHR45713:SF6">
    <property type="entry name" value="F5_8 TYPE C DOMAIN-CONTAINING PROTEIN"/>
    <property type="match status" value="1"/>
</dbReference>
<dbReference type="Proteomes" id="UP000199632">
    <property type="component" value="Unassembled WGS sequence"/>
</dbReference>
<evidence type="ECO:0000313" key="8">
    <source>
        <dbReference type="Proteomes" id="UP000199632"/>
    </source>
</evidence>
<dbReference type="PROSITE" id="PS50022">
    <property type="entry name" value="FA58C_3"/>
    <property type="match status" value="2"/>
</dbReference>
<keyword evidence="8" id="KW-1185">Reference proteome</keyword>
<evidence type="ECO:0000313" key="7">
    <source>
        <dbReference type="EMBL" id="SDY55460.1"/>
    </source>
</evidence>
<dbReference type="InterPro" id="IPR051941">
    <property type="entry name" value="BG_Antigen-Binding_Lectin"/>
</dbReference>
<name>A0A1H3KTP2_9ACTN</name>
<feature type="region of interest" description="Disordered" evidence="3">
    <location>
        <begin position="408"/>
        <end position="444"/>
    </location>
</feature>
<evidence type="ECO:0000256" key="2">
    <source>
        <dbReference type="ARBA" id="ARBA00023326"/>
    </source>
</evidence>
<feature type="signal peptide" evidence="4">
    <location>
        <begin position="1"/>
        <end position="27"/>
    </location>
</feature>
<dbReference type="PROSITE" id="PS51318">
    <property type="entry name" value="TAT"/>
    <property type="match status" value="1"/>
</dbReference>
<dbReference type="Gene3D" id="2.60.40.10">
    <property type="entry name" value="Immunoglobulins"/>
    <property type="match status" value="1"/>
</dbReference>
<keyword evidence="2" id="KW-0119">Carbohydrate metabolism</keyword>
<evidence type="ECO:0000256" key="4">
    <source>
        <dbReference type="SAM" id="SignalP"/>
    </source>
</evidence>
<feature type="domain" description="F5/8 type C" evidence="5">
    <location>
        <begin position="647"/>
        <end position="798"/>
    </location>
</feature>
<dbReference type="InterPro" id="IPR003961">
    <property type="entry name" value="FN3_dom"/>
</dbReference>
<dbReference type="InterPro" id="IPR008979">
    <property type="entry name" value="Galactose-bd-like_sf"/>
</dbReference>
<dbReference type="Pfam" id="PF00041">
    <property type="entry name" value="fn3"/>
    <property type="match status" value="1"/>
</dbReference>
<feature type="compositionally biased region" description="Polar residues" evidence="3">
    <location>
        <begin position="433"/>
        <end position="442"/>
    </location>
</feature>
<feature type="domain" description="F5/8 type C" evidence="5">
    <location>
        <begin position="413"/>
        <end position="562"/>
    </location>
</feature>
<proteinExistence type="predicted"/>
<dbReference type="Pfam" id="PF22633">
    <property type="entry name" value="F5_F8_type_C_2"/>
    <property type="match status" value="2"/>
</dbReference>
<dbReference type="Gene3D" id="2.60.120.260">
    <property type="entry name" value="Galactose-binding domain-like"/>
    <property type="match status" value="2"/>
</dbReference>
<evidence type="ECO:0000256" key="3">
    <source>
        <dbReference type="SAM" id="MobiDB-lite"/>
    </source>
</evidence>
<dbReference type="GO" id="GO:0000272">
    <property type="term" value="P:polysaccharide catabolic process"/>
    <property type="evidence" value="ECO:0007669"/>
    <property type="project" value="UniProtKB-KW"/>
</dbReference>
<dbReference type="InterPro" id="IPR013783">
    <property type="entry name" value="Ig-like_fold"/>
</dbReference>
<reference evidence="8" key="1">
    <citation type="submission" date="2016-10" db="EMBL/GenBank/DDBJ databases">
        <authorList>
            <person name="Varghese N."/>
            <person name="Submissions S."/>
        </authorList>
    </citation>
    <scope>NUCLEOTIDE SEQUENCE [LARGE SCALE GENOMIC DNA]</scope>
    <source>
        <strain evidence="8">DSM 44718</strain>
    </source>
</reference>
<dbReference type="SUPFAM" id="SSF49265">
    <property type="entry name" value="Fibronectin type III"/>
    <property type="match status" value="1"/>
</dbReference>
<dbReference type="PROSITE" id="PS50853">
    <property type="entry name" value="FN3"/>
    <property type="match status" value="1"/>
</dbReference>
<dbReference type="RefSeq" id="WP_090786302.1">
    <property type="nucleotide sequence ID" value="NZ_BOND01000030.1"/>
</dbReference>
<dbReference type="EMBL" id="FNQB01000001">
    <property type="protein sequence ID" value="SDY55460.1"/>
    <property type="molecule type" value="Genomic_DNA"/>
</dbReference>
<dbReference type="CDD" id="cd11576">
    <property type="entry name" value="GH99_GH71_like_2"/>
    <property type="match status" value="1"/>
</dbReference>
<sequence length="798" mass="84894">MAVSRRRFVTSVAAGSALAAVSTTELAAVLASPASAASPPGDVVGKISVGYQGWFACPGDGAPIGGWWHWSRDRFQPPSPGNTTIVSWPDQREYTRGYTTAYPNLGNGQPAQLFSSYDDQTVDTHFKWMQQYNCDTAALQRFNPFGDEGPTRDTMAQKVRTAAEKYGRKFYIMYDVTSWTSMQSQIKTDWSTKMSAHTASSAYARQNGKPVVCIWGFGFNDDGRPFAPAACLDVVNWFKAQGCYVIGGVPTYWRQGINDSRPGFSEVYHAFNMISPWMVGRTGDLAGLDSFYNNVNVPDQADCNANGIDYQPCVMPGDLSSGHRRHGDFYWRHLYNMIRVGAAGLYVSMFDEYNEGNQIAKTSETQATTPAGANIRALDEDGTFCSSDYYLRITADGGRMLKGQLALTATRPTQPNNGTGPPDPPTGNLALNKPTSASSQNGGFVAGNSVDANAGSYWESANNAFPQWLQVDLGSSVQVNQVVLKLPPGWETRTQTILVQGSTNGSQWGTLAASAGVTFNPASGNTATLTVLASLARYVRLTISGNTGWPAAQVAQFEVYGGISNPGTPPTAPGNLTVTGKTTTSVSLSWTASTDDTAVVGYDVRQGASVVGSPSGTSHTVSGLTPNTSYSFSVVARDNAGNVSSSSNVVTTTTESPPANTNLALGKPTAESGHVQSYGSGNVVDGNANSYWESPNNAFPQWVQVDLGATTSVSRVVLKLPPQSAWQTRTQTLSIQGSTNGSSWSTLSGSAGRVFNPANGNAVTITFTASSTRYVRVNITGNTGWPAGQLSELEVYAS</sequence>
<feature type="domain" description="Fibronectin type-III" evidence="6">
    <location>
        <begin position="572"/>
        <end position="657"/>
    </location>
</feature>
<protein>
    <submittedName>
        <fullName evidence="7">Fibronectin type III domain-containing protein</fullName>
    </submittedName>
</protein>
<keyword evidence="4" id="KW-0732">Signal</keyword>
<dbReference type="InterPro" id="IPR036116">
    <property type="entry name" value="FN3_sf"/>
</dbReference>
<evidence type="ECO:0000259" key="5">
    <source>
        <dbReference type="PROSITE" id="PS50022"/>
    </source>
</evidence>
<dbReference type="CDD" id="cd00063">
    <property type="entry name" value="FN3"/>
    <property type="match status" value="1"/>
</dbReference>
<dbReference type="SMART" id="SM00231">
    <property type="entry name" value="FA58C"/>
    <property type="match status" value="2"/>
</dbReference>
<keyword evidence="1" id="KW-0326">Glycosidase</keyword>
<keyword evidence="1" id="KW-0378">Hydrolase</keyword>
<feature type="chain" id="PRO_5038857762" evidence="4">
    <location>
        <begin position="28"/>
        <end position="798"/>
    </location>
</feature>
<dbReference type="OrthoDB" id="9783748at2"/>
<dbReference type="Gene3D" id="3.20.20.80">
    <property type="entry name" value="Glycosidases"/>
    <property type="match status" value="1"/>
</dbReference>
<evidence type="ECO:0000259" key="6">
    <source>
        <dbReference type="PROSITE" id="PS50853"/>
    </source>
</evidence>
<dbReference type="GO" id="GO:0016798">
    <property type="term" value="F:hydrolase activity, acting on glycosyl bonds"/>
    <property type="evidence" value="ECO:0007669"/>
    <property type="project" value="UniProtKB-KW"/>
</dbReference>
<dbReference type="InterPro" id="IPR000421">
    <property type="entry name" value="FA58C"/>
</dbReference>
<dbReference type="PANTHER" id="PTHR45713">
    <property type="entry name" value="FTP DOMAIN-CONTAINING PROTEIN"/>
    <property type="match status" value="1"/>
</dbReference>
<dbReference type="InterPro" id="IPR006311">
    <property type="entry name" value="TAT_signal"/>
</dbReference>
<gene>
    <name evidence="7" type="ORF">SAMN05421684_0331</name>
</gene>
<keyword evidence="2" id="KW-0624">Polysaccharide degradation</keyword>
<dbReference type="SMART" id="SM00060">
    <property type="entry name" value="FN3"/>
    <property type="match status" value="1"/>
</dbReference>